<dbReference type="EMBL" id="MSKL01000024">
    <property type="protein sequence ID" value="OLO48505.1"/>
    <property type="molecule type" value="Genomic_DNA"/>
</dbReference>
<gene>
    <name evidence="1" type="ORF">BKH28_09215</name>
</gene>
<comment type="caution">
    <text evidence="1">The sequence shown here is derived from an EMBL/GenBank/DDBJ whole genome shotgun (WGS) entry which is preliminary data.</text>
</comment>
<proteinExistence type="predicted"/>
<dbReference type="Proteomes" id="UP000186394">
    <property type="component" value="Unassembled WGS sequence"/>
</dbReference>
<organism evidence="1 2">
    <name type="scientific">Actinomyces oris</name>
    <dbReference type="NCBI Taxonomy" id="544580"/>
    <lineage>
        <taxon>Bacteria</taxon>
        <taxon>Bacillati</taxon>
        <taxon>Actinomycetota</taxon>
        <taxon>Actinomycetes</taxon>
        <taxon>Actinomycetales</taxon>
        <taxon>Actinomycetaceae</taxon>
        <taxon>Actinomyces</taxon>
    </lineage>
</organism>
<name>A0A1Q8VK96_9ACTO</name>
<reference evidence="1 2" key="1">
    <citation type="submission" date="2016-12" db="EMBL/GenBank/DDBJ databases">
        <title>Genomic comparison of strains in the 'Actinomyces naeslundii' group.</title>
        <authorList>
            <person name="Mughal S.R."/>
            <person name="Do T."/>
            <person name="Gilbert S.C."/>
            <person name="Witherden E.A."/>
            <person name="Didelot X."/>
            <person name="Beighton D."/>
        </authorList>
    </citation>
    <scope>NUCLEOTIDE SEQUENCE [LARGE SCALE GENOMIC DNA]</scope>
    <source>
        <strain evidence="1 2">P6N</strain>
    </source>
</reference>
<dbReference type="AlphaFoldDB" id="A0A1Q8VK96"/>
<feature type="non-terminal residue" evidence="1">
    <location>
        <position position="140"/>
    </location>
</feature>
<accession>A0A1Q8VK96</accession>
<sequence>MSVMFSVSVPWALVVAEATVLVAAGGGMTTSDDGTGIALAAFVEEPGKLVPLVVVALVAPGRVRRLAAVDWALLGYAAGAGFTVAEDGARRLMPQGVLASLPNDGGLEYSLNAWTAGSFRMWDSDSLVGRLNDDLGPSPL</sequence>
<evidence type="ECO:0000313" key="1">
    <source>
        <dbReference type="EMBL" id="OLO48505.1"/>
    </source>
</evidence>
<protein>
    <submittedName>
        <fullName evidence="1">Uncharacterized protein</fullName>
    </submittedName>
</protein>
<evidence type="ECO:0000313" key="2">
    <source>
        <dbReference type="Proteomes" id="UP000186394"/>
    </source>
</evidence>